<dbReference type="NCBIfam" id="TIGR00732">
    <property type="entry name" value="dprA"/>
    <property type="match status" value="1"/>
</dbReference>
<evidence type="ECO:0000313" key="4">
    <source>
        <dbReference type="EMBL" id="MFC4872661.1"/>
    </source>
</evidence>
<dbReference type="InterPro" id="IPR010994">
    <property type="entry name" value="RuvA_2-like"/>
</dbReference>
<comment type="similarity">
    <text evidence="1">Belongs to the DprA/Smf family.</text>
</comment>
<accession>A0ABV9T2C7</accession>
<dbReference type="InterPro" id="IPR036388">
    <property type="entry name" value="WH-like_DNA-bd_sf"/>
</dbReference>
<dbReference type="Pfam" id="PF17782">
    <property type="entry name" value="WHD_DprA"/>
    <property type="match status" value="1"/>
</dbReference>
<feature type="domain" description="Smf/DprA SLOG" evidence="2">
    <location>
        <begin position="87"/>
        <end position="293"/>
    </location>
</feature>
<name>A0ABV9T2C7_9BACT</name>
<proteinExistence type="inferred from homology"/>
<dbReference type="EMBL" id="JBHSJJ010000007">
    <property type="protein sequence ID" value="MFC4872661.1"/>
    <property type="molecule type" value="Genomic_DNA"/>
</dbReference>
<dbReference type="Gene3D" id="3.40.50.450">
    <property type="match status" value="1"/>
</dbReference>
<protein>
    <submittedName>
        <fullName evidence="4">DNA-processing protein DprA</fullName>
    </submittedName>
</protein>
<dbReference type="InterPro" id="IPR057666">
    <property type="entry name" value="DrpA_SLOG"/>
</dbReference>
<comment type="caution">
    <text evidence="4">The sequence shown here is derived from an EMBL/GenBank/DDBJ whole genome shotgun (WGS) entry which is preliminary data.</text>
</comment>
<dbReference type="InterPro" id="IPR041614">
    <property type="entry name" value="DprA_WH"/>
</dbReference>
<feature type="domain" description="DprA winged helix" evidence="3">
    <location>
        <begin position="312"/>
        <end position="367"/>
    </location>
</feature>
<evidence type="ECO:0000313" key="5">
    <source>
        <dbReference type="Proteomes" id="UP001595818"/>
    </source>
</evidence>
<sequence length="379" mass="41544">MPTTTHNELLHNVALSLVPQIGPGNFKNIVSYSGSAHNFFNMTKGRASKIPGIGPKLLELRSNKDTYLREAEKTIREANDNGIQIHSYLEDTYPQRLKSLPDSPVIIFSKGNIDLNPSKTIGIVGTRNATAYGKAVTKKILEDLAPYSPTVISGLAYGIDIEAHRAALQFDLPTLAVLGSDLKKIYPASHKRTAEQMMENGGLISEYRLGAALNASNFPQRNRIIAGMSDALIVVEAAERGGALITAEIAYSYNREVFAVPGNLQSTYSEGCNNLIRSMKAGIYIGAREIEEALSWNKEGGNPKADKKVFDTSGLDPVEKQIIEVLSKANEIEIDRLSWETNLPISVLAGKLLSLEFSGIIKALPGKKYRWQPDKRTFI</sequence>
<dbReference type="SUPFAM" id="SSF47781">
    <property type="entry name" value="RuvA domain 2-like"/>
    <property type="match status" value="1"/>
</dbReference>
<organism evidence="4 5">
    <name type="scientific">Negadavirga shengliensis</name>
    <dbReference type="NCBI Taxonomy" id="1389218"/>
    <lineage>
        <taxon>Bacteria</taxon>
        <taxon>Pseudomonadati</taxon>
        <taxon>Bacteroidota</taxon>
        <taxon>Cytophagia</taxon>
        <taxon>Cytophagales</taxon>
        <taxon>Cyclobacteriaceae</taxon>
        <taxon>Negadavirga</taxon>
    </lineage>
</organism>
<dbReference type="RefSeq" id="WP_377065245.1">
    <property type="nucleotide sequence ID" value="NZ_JBHSJJ010000007.1"/>
</dbReference>
<dbReference type="Gene3D" id="1.10.10.10">
    <property type="entry name" value="Winged helix-like DNA-binding domain superfamily/Winged helix DNA-binding domain"/>
    <property type="match status" value="1"/>
</dbReference>
<dbReference type="Proteomes" id="UP001595818">
    <property type="component" value="Unassembled WGS sequence"/>
</dbReference>
<dbReference type="Pfam" id="PF02481">
    <property type="entry name" value="DNA_processg_A"/>
    <property type="match status" value="1"/>
</dbReference>
<dbReference type="PANTHER" id="PTHR43022:SF1">
    <property type="entry name" value="PROTEIN SMF"/>
    <property type="match status" value="1"/>
</dbReference>
<evidence type="ECO:0000259" key="3">
    <source>
        <dbReference type="Pfam" id="PF17782"/>
    </source>
</evidence>
<evidence type="ECO:0000256" key="1">
    <source>
        <dbReference type="ARBA" id="ARBA00006525"/>
    </source>
</evidence>
<dbReference type="InterPro" id="IPR003488">
    <property type="entry name" value="DprA"/>
</dbReference>
<keyword evidence="5" id="KW-1185">Reference proteome</keyword>
<gene>
    <name evidence="4" type="primary">dprA</name>
    <name evidence="4" type="ORF">ACFPFU_13270</name>
</gene>
<evidence type="ECO:0000259" key="2">
    <source>
        <dbReference type="Pfam" id="PF02481"/>
    </source>
</evidence>
<reference evidence="5" key="1">
    <citation type="journal article" date="2019" name="Int. J. Syst. Evol. Microbiol.">
        <title>The Global Catalogue of Microorganisms (GCM) 10K type strain sequencing project: providing services to taxonomists for standard genome sequencing and annotation.</title>
        <authorList>
            <consortium name="The Broad Institute Genomics Platform"/>
            <consortium name="The Broad Institute Genome Sequencing Center for Infectious Disease"/>
            <person name="Wu L."/>
            <person name="Ma J."/>
        </authorList>
    </citation>
    <scope>NUCLEOTIDE SEQUENCE [LARGE SCALE GENOMIC DNA]</scope>
    <source>
        <strain evidence="5">CGMCC 4.7466</strain>
    </source>
</reference>
<dbReference type="SUPFAM" id="SSF102405">
    <property type="entry name" value="MCP/YpsA-like"/>
    <property type="match status" value="1"/>
</dbReference>
<dbReference type="PANTHER" id="PTHR43022">
    <property type="entry name" value="PROTEIN SMF"/>
    <property type="match status" value="1"/>
</dbReference>